<sequence>MNMPIANANRLEIQKQSFAPELVTPFNEMAQHATSDVLNNTLKPSEMLDQHFALQNGSHKDVKQYVVYFRHIMAFFADGSHCGLDKPKQFVAFLGCKESPESIVLKENNVHIELVLNTRNGISQDGAATRIEIPTQSTFTSTIDDDYFVA</sequence>
<dbReference type="GO" id="GO:0004474">
    <property type="term" value="F:malate synthase activity"/>
    <property type="evidence" value="ECO:0007669"/>
    <property type="project" value="InterPro"/>
</dbReference>
<dbReference type="EMBL" id="CP003060">
    <property type="protein sequence ID" value="AEP31347.1"/>
    <property type="molecule type" value="Genomic_DNA"/>
</dbReference>
<dbReference type="Proteomes" id="UP000009282">
    <property type="component" value="Chromosome"/>
</dbReference>
<dbReference type="STRING" id="1085623.GNIT_3253"/>
<dbReference type="OrthoDB" id="5899875at2"/>
<evidence type="ECO:0000259" key="1">
    <source>
        <dbReference type="Pfam" id="PF20658"/>
    </source>
</evidence>
<evidence type="ECO:0000313" key="2">
    <source>
        <dbReference type="EMBL" id="AEP31347.1"/>
    </source>
</evidence>
<dbReference type="GO" id="GO:0005829">
    <property type="term" value="C:cytosol"/>
    <property type="evidence" value="ECO:0007669"/>
    <property type="project" value="TreeGrafter"/>
</dbReference>
<feature type="domain" description="Malate synthase G alpha-beta insertion" evidence="1">
    <location>
        <begin position="46"/>
        <end position="106"/>
    </location>
</feature>
<keyword evidence="3" id="KW-1185">Reference proteome</keyword>
<dbReference type="SUPFAM" id="SSF51645">
    <property type="entry name" value="Malate synthase G"/>
    <property type="match status" value="1"/>
</dbReference>
<dbReference type="PANTHER" id="PTHR42739:SF1">
    <property type="entry name" value="MALATE SYNTHASE G"/>
    <property type="match status" value="1"/>
</dbReference>
<evidence type="ECO:0000313" key="3">
    <source>
        <dbReference type="Proteomes" id="UP000009282"/>
    </source>
</evidence>
<dbReference type="eggNOG" id="COG2225">
    <property type="taxonomic scope" value="Bacteria"/>
</dbReference>
<proteinExistence type="predicted"/>
<name>G4QE73_GLANF</name>
<dbReference type="AlphaFoldDB" id="G4QE73"/>
<gene>
    <name evidence="2" type="ordered locus">GNIT_3253</name>
</gene>
<dbReference type="GO" id="GO:0006097">
    <property type="term" value="P:glyoxylate cycle"/>
    <property type="evidence" value="ECO:0007669"/>
    <property type="project" value="InterPro"/>
</dbReference>
<dbReference type="KEGG" id="gni:GNIT_3253"/>
<dbReference type="Gene3D" id="2.170.170.11">
    <property type="entry name" value="Malate synthase G - maily-beta sub-domain"/>
    <property type="match status" value="1"/>
</dbReference>
<dbReference type="GO" id="GO:0009436">
    <property type="term" value="P:glyoxylate catabolic process"/>
    <property type="evidence" value="ECO:0007669"/>
    <property type="project" value="TreeGrafter"/>
</dbReference>
<dbReference type="InterPro" id="IPR048357">
    <property type="entry name" value="MSG_insertion"/>
</dbReference>
<reference evidence="2 3" key="1">
    <citation type="journal article" date="2011" name="J. Bacteriol.">
        <title>Complete genome sequence of seawater bacterium Glaciecola nitratireducens FR1064T.</title>
        <authorList>
            <person name="Bian F."/>
            <person name="Qin Q.L."/>
            <person name="Xie B.B."/>
            <person name="Shu Y.L."/>
            <person name="Zhang X.Y."/>
            <person name="Yu Y."/>
            <person name="Chen B."/>
            <person name="Chen X.L."/>
            <person name="Zhou B.C."/>
            <person name="Zhang Y.Z."/>
        </authorList>
    </citation>
    <scope>NUCLEOTIDE SEQUENCE [LARGE SCALE GENOMIC DNA]</scope>
    <source>
        <strain evidence="3">JCM 12485 / KCTC 12276 / FR1064</strain>
    </source>
</reference>
<accession>G4QE73</accession>
<organism evidence="2 3">
    <name type="scientific">Glaciecola nitratireducens (strain JCM 12485 / KCTC 12276 / FR1064)</name>
    <dbReference type="NCBI Taxonomy" id="1085623"/>
    <lineage>
        <taxon>Bacteria</taxon>
        <taxon>Pseudomonadati</taxon>
        <taxon>Pseudomonadota</taxon>
        <taxon>Gammaproteobacteria</taxon>
        <taxon>Alteromonadales</taxon>
        <taxon>Alteromonadaceae</taxon>
        <taxon>Brumicola</taxon>
    </lineage>
</organism>
<dbReference type="GO" id="GO:0000287">
    <property type="term" value="F:magnesium ion binding"/>
    <property type="evidence" value="ECO:0007669"/>
    <property type="project" value="TreeGrafter"/>
</dbReference>
<dbReference type="InterPro" id="IPR006253">
    <property type="entry name" value="Malate_synthG"/>
</dbReference>
<dbReference type="InterPro" id="IPR011076">
    <property type="entry name" value="Malate_synth_sf"/>
</dbReference>
<dbReference type="RefSeq" id="WP_014110218.1">
    <property type="nucleotide sequence ID" value="NC_016041.1"/>
</dbReference>
<dbReference type="HOGENOM" id="CLU_133826_0_0_6"/>
<dbReference type="Pfam" id="PF20658">
    <property type="entry name" value="MSG_insertion"/>
    <property type="match status" value="1"/>
</dbReference>
<dbReference type="PANTHER" id="PTHR42739">
    <property type="entry name" value="MALATE SYNTHASE G"/>
    <property type="match status" value="1"/>
</dbReference>
<protein>
    <submittedName>
        <fullName evidence="2">Malate synthase</fullName>
    </submittedName>
</protein>